<dbReference type="Gene3D" id="3.20.20.190">
    <property type="entry name" value="Phosphatidylinositol (PI) phosphodiesterase"/>
    <property type="match status" value="1"/>
</dbReference>
<comment type="catalytic activity">
    <reaction evidence="9">
        <text>a 1,2-diacyl-sn-glycero-3-phospho-(1D-myo-inositol-4,5-bisphosphate) + H2O = 1D-myo-inositol 1,4,5-trisphosphate + a 1,2-diacyl-sn-glycerol + H(+)</text>
        <dbReference type="Rhea" id="RHEA:33179"/>
        <dbReference type="ChEBI" id="CHEBI:15377"/>
        <dbReference type="ChEBI" id="CHEBI:15378"/>
        <dbReference type="ChEBI" id="CHEBI:17815"/>
        <dbReference type="ChEBI" id="CHEBI:58456"/>
        <dbReference type="ChEBI" id="CHEBI:203600"/>
        <dbReference type="EC" id="3.1.4.11"/>
    </reaction>
    <physiologicalReaction direction="left-to-right" evidence="9">
        <dbReference type="Rhea" id="RHEA:33180"/>
    </physiologicalReaction>
</comment>
<dbReference type="InterPro" id="IPR001711">
    <property type="entry name" value="PLipase_C_Pinositol-sp_Y"/>
</dbReference>
<organism evidence="19 20">
    <name type="scientific">Neomonachus schauinslandi</name>
    <name type="common">Hawaiian monk seal</name>
    <name type="synonym">Monachus schauinslandi</name>
    <dbReference type="NCBI Taxonomy" id="29088"/>
    <lineage>
        <taxon>Eukaryota</taxon>
        <taxon>Metazoa</taxon>
        <taxon>Chordata</taxon>
        <taxon>Craniata</taxon>
        <taxon>Vertebrata</taxon>
        <taxon>Euteleostomi</taxon>
        <taxon>Mammalia</taxon>
        <taxon>Eutheria</taxon>
        <taxon>Laurasiatheria</taxon>
        <taxon>Carnivora</taxon>
        <taxon>Caniformia</taxon>
        <taxon>Pinnipedia</taxon>
        <taxon>Phocidae</taxon>
        <taxon>Monachinae</taxon>
        <taxon>Monachini</taxon>
        <taxon>Neomonachus</taxon>
    </lineage>
</organism>
<keyword evidence="5 12" id="KW-0442">Lipid degradation</keyword>
<sequence>MSLLNPVLLPPKVKAYLSQGERFIKWDDETAIASPVILRVDPKGYYLYWTYQSKEMDFLDITSIRDTRFGKFAKIPKSQKLRDVFNMDFPDNSFLLKTLTVVSGPDMVDLTFHNFVSYKENVGKNWAEDVLALVKHPLTANASRSTFLDKILVKLKMQLNPEGKIPVKNFFQMFPADRKRVEAALSACHLPKGKNDAINPEDFPESVYKSFLMSLCPRPEIDEIFTSYHAKAKPYMTKEHLTKFINQKQRDPRLNSLLFPPARPDQVRGLIDKYEPSGINVQRGQLSPEGMVWFLCGPENSVLAQDKLLLHQDMTQPLSHYFINSSHNTYLTAGQFSGLSSAEMYRQVLLAGCRCVELDCWKGKPPDEEPIITHGFTMTTDIYFKEAIEAIAESAFKTSPYPVILSFENHVDSPRQQAKMAEYCRMMFGDMLLTEPLEKFPLKPGIPLPSPEDLRGKILIKNKKNQFPGPAAPSTEGSCSPTASVGEDTVWAGEEGAEPEEEEEAEEVEEEEEEESGNLDEEEIKKMQSDEGTAGLEVTAYEEMSSLVNYIQPTKFISFEFSAQKNRSYVISSFTELKAYDLLSKASVQFVDYNKRQMSRIYPKGTRMDSSNYMPQMFWNAGCQMVALNFQTMDLPMQQNMALFEFNGQSGYLLKHEFMRRPDKQFNPFSVDRIDVVVATTLSITVISGQFLSDRSVRTYVEVELFGLPGDPKRRYRTKLSPSANSINPVWKEEPFVFEKILMPELASLRVAVMEEGNRFLGHRIIPINALNSGYHHLCLHSESNMPLTMPALFVFLEMKDYVPDTWADLTVALANPIKFFSAHDKKSLKLKEAMGGLPEKPFPLGSPVVGPVNGALAPTSNGSAEPRTASPEELRELKGVVKLQRRHEKELRDLERRGARRWEELLQRGAAQLAELGPPGAGGCGGRRLGPGKGSRKKRTLPCEEAAGAAPSEGREGPEGADARARELKDRLELELLQQGEEQYECILKRKEQHVAEQIAKMMELAREKQAAELKTLKETLETDTKEMKKKLEAKRLERIQAMVKVTSDKMAQERLKREINNSHIQEVVQVIKQMTENLEKHQEKLEEKQAACLEQIRQMEKQFQQDALAEYEARMKGLEAEVKESVKACLRDCLPSEAKDKPERPCEDFGELCEQDPLTAKAGVQESHL</sequence>
<dbReference type="GO" id="GO:0004435">
    <property type="term" value="F:phosphatidylinositol-4,5-bisphosphate phospholipase C activity"/>
    <property type="evidence" value="ECO:0007669"/>
    <property type="project" value="UniProtKB-UniRule"/>
</dbReference>
<feature type="active site" evidence="13">
    <location>
        <position position="374"/>
    </location>
</feature>
<evidence type="ECO:0000313" key="20">
    <source>
        <dbReference type="RefSeq" id="XP_021551070.1"/>
    </source>
</evidence>
<dbReference type="FunFam" id="2.30.29.240:FF:000002">
    <property type="entry name" value="1-phosphatidylinositol 4,5-bisphosphate phosphodiesterase"/>
    <property type="match status" value="1"/>
</dbReference>
<evidence type="ECO:0000256" key="1">
    <source>
        <dbReference type="ARBA" id="ARBA00022553"/>
    </source>
</evidence>
<dbReference type="FunFam" id="2.60.40.150:FF:000105">
    <property type="entry name" value="1-phosphatidylinositol 4,5-bisphosphate phosphodiesterase"/>
    <property type="match status" value="1"/>
</dbReference>
<dbReference type="GO" id="GO:0005737">
    <property type="term" value="C:cytoplasm"/>
    <property type="evidence" value="ECO:0007669"/>
    <property type="project" value="TreeGrafter"/>
</dbReference>
<dbReference type="GO" id="GO:0048015">
    <property type="term" value="P:phosphatidylinositol-mediated signaling"/>
    <property type="evidence" value="ECO:0007669"/>
    <property type="project" value="TreeGrafter"/>
</dbReference>
<evidence type="ECO:0000256" key="7">
    <source>
        <dbReference type="ARBA" id="ARBA00023098"/>
    </source>
</evidence>
<dbReference type="PROSITE" id="PS50004">
    <property type="entry name" value="C2"/>
    <property type="match status" value="1"/>
</dbReference>
<dbReference type="CTD" id="5330"/>
<feature type="domain" description="C2" evidence="17">
    <location>
        <begin position="660"/>
        <end position="788"/>
    </location>
</feature>
<dbReference type="InterPro" id="IPR000909">
    <property type="entry name" value="PLipase_C_PInositol-sp_X_dom"/>
</dbReference>
<reference evidence="20" key="1">
    <citation type="submission" date="2025-08" db="UniProtKB">
        <authorList>
            <consortium name="RefSeq"/>
        </authorList>
    </citation>
    <scope>IDENTIFICATION</scope>
    <source>
        <tissue evidence="20">Blood</tissue>
    </source>
</reference>
<comment type="subunit">
    <text evidence="11">Interacts with RAC1. Forms a complex composed of at least WDR26, a G-beta:gamma unit, and PLCB2.</text>
</comment>
<dbReference type="SMART" id="SM00239">
    <property type="entry name" value="C2"/>
    <property type="match status" value="1"/>
</dbReference>
<proteinExistence type="predicted"/>
<keyword evidence="19" id="KW-1185">Reference proteome</keyword>
<feature type="compositionally biased region" description="Acidic residues" evidence="16">
    <location>
        <begin position="495"/>
        <end position="522"/>
    </location>
</feature>
<dbReference type="InterPro" id="IPR046969">
    <property type="entry name" value="PLCbeta2_EF"/>
</dbReference>
<keyword evidence="8 12" id="KW-0807">Transducer</keyword>
<evidence type="ECO:0000259" key="17">
    <source>
        <dbReference type="PROSITE" id="PS50004"/>
    </source>
</evidence>
<dbReference type="FunFam" id="1.10.238.10:FF:000024">
    <property type="entry name" value="1-phosphatidylinositol 4,5-bisphosphate phosphodiesterase"/>
    <property type="match status" value="1"/>
</dbReference>
<evidence type="ECO:0000256" key="12">
    <source>
        <dbReference type="PIRNR" id="PIRNR000956"/>
    </source>
</evidence>
<dbReference type="Pfam" id="PF08703">
    <property type="entry name" value="PLC-beta_C"/>
    <property type="match status" value="1"/>
</dbReference>
<dbReference type="InterPro" id="IPR011992">
    <property type="entry name" value="EF-hand-dom_pair"/>
</dbReference>
<evidence type="ECO:0000256" key="2">
    <source>
        <dbReference type="ARBA" id="ARBA00022723"/>
    </source>
</evidence>
<feature type="compositionally biased region" description="Gly residues" evidence="16">
    <location>
        <begin position="920"/>
        <end position="934"/>
    </location>
</feature>
<dbReference type="InterPro" id="IPR028403">
    <property type="entry name" value="PLC-beta2_cat"/>
</dbReference>
<evidence type="ECO:0000256" key="3">
    <source>
        <dbReference type="ARBA" id="ARBA00022801"/>
    </source>
</evidence>
<dbReference type="GO" id="GO:0007186">
    <property type="term" value="P:G protein-coupled receptor signaling pathway"/>
    <property type="evidence" value="ECO:0007669"/>
    <property type="project" value="TreeGrafter"/>
</dbReference>
<feature type="binding site" evidence="14">
    <location>
        <position position="359"/>
    </location>
    <ligand>
        <name>Ca(2+)</name>
        <dbReference type="ChEBI" id="CHEBI:29108"/>
    </ligand>
</feature>
<dbReference type="EC" id="3.1.4.11" evidence="12"/>
<keyword evidence="4 14" id="KW-0106">Calcium</keyword>
<evidence type="ECO:0000256" key="10">
    <source>
        <dbReference type="ARBA" id="ARBA00023726"/>
    </source>
</evidence>
<dbReference type="InterPro" id="IPR042531">
    <property type="entry name" value="PLC-beta_C_sf"/>
</dbReference>
<dbReference type="GeneID" id="110585213"/>
<evidence type="ECO:0000256" key="6">
    <source>
        <dbReference type="ARBA" id="ARBA00023054"/>
    </source>
</evidence>
<evidence type="ECO:0000256" key="5">
    <source>
        <dbReference type="ARBA" id="ARBA00022963"/>
    </source>
</evidence>
<evidence type="ECO:0000256" key="9">
    <source>
        <dbReference type="ARBA" id="ARBA00023674"/>
    </source>
</evidence>
<comment type="cofactor">
    <cofactor evidence="14">
        <name>Ca(2+)</name>
        <dbReference type="ChEBI" id="CHEBI:29108"/>
    </cofactor>
    <text evidence="14">Binds 1 Ca(2+) ion per subunit.</text>
</comment>
<dbReference type="PROSITE" id="PS50008">
    <property type="entry name" value="PIPLC_Y_DOMAIN"/>
    <property type="match status" value="1"/>
</dbReference>
<dbReference type="Proteomes" id="UP000248481">
    <property type="component" value="Chromosome 9"/>
</dbReference>
<dbReference type="GO" id="GO:0051209">
    <property type="term" value="P:release of sequestered calcium ion into cytosol"/>
    <property type="evidence" value="ECO:0007669"/>
    <property type="project" value="TreeGrafter"/>
</dbReference>
<dbReference type="InterPro" id="IPR000008">
    <property type="entry name" value="C2_dom"/>
</dbReference>
<dbReference type="InterPro" id="IPR053945">
    <property type="entry name" value="PLCB1-4-like_EFh"/>
</dbReference>
<comment type="catalytic activity">
    <reaction evidence="10">
        <text>a 1,2-diacyl-sn-glycero-3-phospho-(1D-myo-inositol) + H2O = 1D-myo-inositol 1-phosphate + a 1,2-diacyl-sn-glycerol + H(+)</text>
        <dbReference type="Rhea" id="RHEA:43484"/>
        <dbReference type="ChEBI" id="CHEBI:15377"/>
        <dbReference type="ChEBI" id="CHEBI:15378"/>
        <dbReference type="ChEBI" id="CHEBI:17815"/>
        <dbReference type="ChEBI" id="CHEBI:57880"/>
        <dbReference type="ChEBI" id="CHEBI:58433"/>
    </reaction>
    <physiologicalReaction direction="left-to-right" evidence="10">
        <dbReference type="Rhea" id="RHEA:43485"/>
    </physiologicalReaction>
</comment>
<keyword evidence="7 12" id="KW-0443">Lipid metabolism</keyword>
<dbReference type="SUPFAM" id="SSF47473">
    <property type="entry name" value="EF-hand"/>
    <property type="match status" value="1"/>
</dbReference>
<dbReference type="InterPro" id="IPR001192">
    <property type="entry name" value="PI-PLC_fam"/>
</dbReference>
<feature type="binding site" evidence="14">
    <location>
        <position position="357"/>
    </location>
    <ligand>
        <name>Ca(2+)</name>
        <dbReference type="ChEBI" id="CHEBI:29108"/>
    </ligand>
</feature>
<feature type="compositionally biased region" description="Basic and acidic residues" evidence="16">
    <location>
        <begin position="954"/>
        <end position="964"/>
    </location>
</feature>
<dbReference type="InterPro" id="IPR014815">
    <property type="entry name" value="PLC-beta_C"/>
</dbReference>
<dbReference type="Pfam" id="PF00387">
    <property type="entry name" value="PI-PLC-Y"/>
    <property type="match status" value="1"/>
</dbReference>
<dbReference type="PANTHER" id="PTHR10336:SF10">
    <property type="entry name" value="1-PHOSPHATIDYLINOSITOL 4,5-BISPHOSPHATE PHOSPHODIESTERASE BETA-2"/>
    <property type="match status" value="1"/>
</dbReference>
<dbReference type="CDD" id="cd16209">
    <property type="entry name" value="EFh_PI-PLCbeta2"/>
    <property type="match status" value="1"/>
</dbReference>
<dbReference type="CDD" id="cd08624">
    <property type="entry name" value="PI-PLCc_beta2"/>
    <property type="match status" value="1"/>
</dbReference>
<dbReference type="RefSeq" id="XP_021551070.1">
    <property type="nucleotide sequence ID" value="XM_021695395.1"/>
</dbReference>
<evidence type="ECO:0000256" key="14">
    <source>
        <dbReference type="PIRSR" id="PIRSR000956-2"/>
    </source>
</evidence>
<dbReference type="AlphaFoldDB" id="A0A2Y9HNL6"/>
<dbReference type="Gene3D" id="2.30.29.240">
    <property type="match status" value="1"/>
</dbReference>
<feature type="domain" description="PI-PLC Y-box" evidence="18">
    <location>
        <begin position="544"/>
        <end position="660"/>
    </location>
</feature>
<dbReference type="Gene3D" id="2.60.40.150">
    <property type="entry name" value="C2 domain"/>
    <property type="match status" value="1"/>
</dbReference>
<feature type="binding site" evidence="14">
    <location>
        <position position="408"/>
    </location>
    <ligand>
        <name>Ca(2+)</name>
        <dbReference type="ChEBI" id="CHEBI:29108"/>
    </ligand>
</feature>
<dbReference type="SUPFAM" id="SSF50729">
    <property type="entry name" value="PH domain-like"/>
    <property type="match status" value="1"/>
</dbReference>
<accession>A0A2Y9HNL6</accession>
<feature type="binding site" evidence="14">
    <location>
        <position position="328"/>
    </location>
    <ligand>
        <name>Ca(2+)</name>
        <dbReference type="ChEBI" id="CHEBI:29108"/>
    </ligand>
</feature>
<keyword evidence="1" id="KW-0597">Phosphoprotein</keyword>
<comment type="function">
    <text evidence="12">The production of the second messenger molecules diacylglycerol (DAG) and inositol 1,4,5-trisphosphate (IP3) is mediated by activated phosphatidylinositol-specific phospholipase C enzymes. In neutrophils, participates in a phospholipase C-activating N-formyl peptide-activated GPCR (G protein-coupled receptor) signaling pathway by promoting RASGRP4 activation by DAG, to promote neutrophil functional responses.</text>
</comment>
<feature type="coiled-coil region" evidence="15">
    <location>
        <begin position="989"/>
        <end position="1039"/>
    </location>
</feature>
<dbReference type="SMART" id="SM00149">
    <property type="entry name" value="PLCYc"/>
    <property type="match status" value="1"/>
</dbReference>
<dbReference type="GO" id="GO:0046488">
    <property type="term" value="P:phosphatidylinositol metabolic process"/>
    <property type="evidence" value="ECO:0007669"/>
    <property type="project" value="TreeGrafter"/>
</dbReference>
<dbReference type="GO" id="GO:0120548">
    <property type="term" value="F:phosphatidylinositol phospholipase C activity"/>
    <property type="evidence" value="ECO:0007669"/>
    <property type="project" value="RHEA"/>
</dbReference>
<keyword evidence="6 15" id="KW-0175">Coiled coil</keyword>
<dbReference type="CDD" id="cd13361">
    <property type="entry name" value="PH_PLC_beta"/>
    <property type="match status" value="1"/>
</dbReference>
<dbReference type="CDD" id="cd00275">
    <property type="entry name" value="C2_PLC_like"/>
    <property type="match status" value="1"/>
</dbReference>
<dbReference type="Pfam" id="PF00388">
    <property type="entry name" value="PI-PLC-X"/>
    <property type="match status" value="1"/>
</dbReference>
<dbReference type="Gene3D" id="1.10.238.10">
    <property type="entry name" value="EF-hand"/>
    <property type="match status" value="1"/>
</dbReference>
<protein>
    <recommendedName>
        <fullName evidence="12">1-phosphatidylinositol 4,5-bisphosphate phosphodiesterase</fullName>
        <ecNumber evidence="12">3.1.4.11</ecNumber>
    </recommendedName>
</protein>
<dbReference type="GO" id="GO:0005509">
    <property type="term" value="F:calcium ion binding"/>
    <property type="evidence" value="ECO:0007669"/>
    <property type="project" value="UniProtKB-UniRule"/>
</dbReference>
<name>A0A2Y9HNL6_NEOSC</name>
<dbReference type="PROSITE" id="PS50007">
    <property type="entry name" value="PIPLC_X_DOMAIN"/>
    <property type="match status" value="1"/>
</dbReference>
<dbReference type="InterPro" id="IPR017946">
    <property type="entry name" value="PLC-like_Pdiesterase_TIM-brl"/>
</dbReference>
<dbReference type="Pfam" id="PF17787">
    <property type="entry name" value="PH_14"/>
    <property type="match status" value="1"/>
</dbReference>
<evidence type="ECO:0000256" key="16">
    <source>
        <dbReference type="SAM" id="MobiDB-lite"/>
    </source>
</evidence>
<dbReference type="Gene3D" id="1.20.1230.10">
    <property type="entry name" value="Phospholipase C beta, distal C-terminal domain"/>
    <property type="match status" value="1"/>
</dbReference>
<dbReference type="SMART" id="SM00148">
    <property type="entry name" value="PLCXc"/>
    <property type="match status" value="1"/>
</dbReference>
<dbReference type="InterPro" id="IPR035892">
    <property type="entry name" value="C2_domain_sf"/>
</dbReference>
<feature type="active site" evidence="13">
    <location>
        <position position="327"/>
    </location>
</feature>
<dbReference type="SUPFAM" id="SSF51695">
    <property type="entry name" value="PLC-like phosphodiesterases"/>
    <property type="match status" value="1"/>
</dbReference>
<evidence type="ECO:0000313" key="19">
    <source>
        <dbReference type="Proteomes" id="UP000248481"/>
    </source>
</evidence>
<evidence type="ECO:0000259" key="18">
    <source>
        <dbReference type="PROSITE" id="PS50008"/>
    </source>
</evidence>
<dbReference type="GO" id="GO:0016042">
    <property type="term" value="P:lipid catabolic process"/>
    <property type="evidence" value="ECO:0007669"/>
    <property type="project" value="UniProtKB-KW"/>
</dbReference>
<dbReference type="PRINTS" id="PR00390">
    <property type="entry name" value="PHPHLIPASEC"/>
</dbReference>
<evidence type="ECO:0000256" key="8">
    <source>
        <dbReference type="ARBA" id="ARBA00023224"/>
    </source>
</evidence>
<evidence type="ECO:0000256" key="13">
    <source>
        <dbReference type="PIRSR" id="PIRSR000956-1"/>
    </source>
</evidence>
<keyword evidence="3 12" id="KW-0378">Hydrolase</keyword>
<dbReference type="Pfam" id="PF22631">
    <property type="entry name" value="PLCB1-4-like_EFh"/>
    <property type="match status" value="1"/>
</dbReference>
<feature type="region of interest" description="Disordered" evidence="16">
    <location>
        <begin position="915"/>
        <end position="964"/>
    </location>
</feature>
<evidence type="ECO:0000256" key="11">
    <source>
        <dbReference type="ARBA" id="ARBA00062585"/>
    </source>
</evidence>
<dbReference type="SUPFAM" id="SSF69989">
    <property type="entry name" value="C-terminal domain of PLC-beta"/>
    <property type="match status" value="1"/>
</dbReference>
<evidence type="ECO:0000256" key="15">
    <source>
        <dbReference type="SAM" id="Coils"/>
    </source>
</evidence>
<dbReference type="PIRSF" id="PIRSF000956">
    <property type="entry name" value="PLC-beta"/>
    <property type="match status" value="1"/>
</dbReference>
<dbReference type="SUPFAM" id="SSF49562">
    <property type="entry name" value="C2 domain (Calcium/lipid-binding domain, CaLB)"/>
    <property type="match status" value="1"/>
</dbReference>
<dbReference type="InterPro" id="IPR016280">
    <property type="entry name" value="PLC-beta"/>
</dbReference>
<feature type="coiled-coil region" evidence="15">
    <location>
        <begin position="1066"/>
        <end position="1130"/>
    </location>
</feature>
<keyword evidence="2 14" id="KW-0479">Metal-binding</keyword>
<evidence type="ECO:0000256" key="4">
    <source>
        <dbReference type="ARBA" id="ARBA00022837"/>
    </source>
</evidence>
<dbReference type="Pfam" id="PF00168">
    <property type="entry name" value="C2"/>
    <property type="match status" value="1"/>
</dbReference>
<feature type="region of interest" description="Disordered" evidence="16">
    <location>
        <begin position="465"/>
        <end position="531"/>
    </location>
</feature>
<dbReference type="PANTHER" id="PTHR10336">
    <property type="entry name" value="PHOSPHOINOSITIDE-SPECIFIC PHOSPHOLIPASE C FAMILY PROTEIN"/>
    <property type="match status" value="1"/>
</dbReference>
<gene>
    <name evidence="20" type="primary">PLCB2</name>
</gene>
<dbReference type="InterPro" id="IPR037862">
    <property type="entry name" value="PLC-beta_PH"/>
</dbReference>